<keyword evidence="3" id="KW-0479">Metal-binding</keyword>
<sequence length="208" mass="24513">MIKTHENKSSVYQSPICLEKSIAIPLQQHIEIFGKNENAIYNHDTKNFEVQENVFITLNSKKYKLEEYHFHIPSEHKINGQKYAAEIHYVFFEYTDNDQCLNNNQPKHSNKDCRDVCGCHTTYSENIIVIGRLIQHAEIYRNLVNIQVKVPHYYYQYDGTLTTGNYSPVRWIIGENPVHYDFEQLLLIAKSVRELQNLDGRIILYSEK</sequence>
<comment type="similarity">
    <text evidence="1">Belongs to the alpha-carbonic anhydrase family.</text>
</comment>
<evidence type="ECO:0000256" key="2">
    <source>
        <dbReference type="ARBA" id="ARBA00012925"/>
    </source>
</evidence>
<dbReference type="InterPro" id="IPR036398">
    <property type="entry name" value="CA_dom_sf"/>
</dbReference>
<name>A0A6C0DPZ1_9ZZZZ</name>
<keyword evidence="5" id="KW-0456">Lyase</keyword>
<organism evidence="8">
    <name type="scientific">viral metagenome</name>
    <dbReference type="NCBI Taxonomy" id="1070528"/>
    <lineage>
        <taxon>unclassified sequences</taxon>
        <taxon>metagenomes</taxon>
        <taxon>organismal metagenomes</taxon>
    </lineage>
</organism>
<evidence type="ECO:0000256" key="6">
    <source>
        <dbReference type="ARBA" id="ARBA00048348"/>
    </source>
</evidence>
<evidence type="ECO:0000259" key="7">
    <source>
        <dbReference type="PROSITE" id="PS51144"/>
    </source>
</evidence>
<dbReference type="EMBL" id="MN739659">
    <property type="protein sequence ID" value="QHT18687.1"/>
    <property type="molecule type" value="Genomic_DNA"/>
</dbReference>
<dbReference type="Gene3D" id="3.10.200.10">
    <property type="entry name" value="Alpha carbonic anhydrase"/>
    <property type="match status" value="1"/>
</dbReference>
<dbReference type="SUPFAM" id="SSF51069">
    <property type="entry name" value="Carbonic anhydrase"/>
    <property type="match status" value="1"/>
</dbReference>
<evidence type="ECO:0000313" key="8">
    <source>
        <dbReference type="EMBL" id="QHT18687.1"/>
    </source>
</evidence>
<dbReference type="InterPro" id="IPR001148">
    <property type="entry name" value="CA_dom"/>
</dbReference>
<dbReference type="GO" id="GO:0004089">
    <property type="term" value="F:carbonate dehydratase activity"/>
    <property type="evidence" value="ECO:0007669"/>
    <property type="project" value="UniProtKB-EC"/>
</dbReference>
<feature type="domain" description="Alpha-carbonic anhydrase" evidence="7">
    <location>
        <begin position="1"/>
        <end position="208"/>
    </location>
</feature>
<dbReference type="InterPro" id="IPR023561">
    <property type="entry name" value="Carbonic_anhydrase_a-class"/>
</dbReference>
<protein>
    <recommendedName>
        <fullName evidence="2">carbonic anhydrase</fullName>
        <ecNumber evidence="2">4.2.1.1</ecNumber>
    </recommendedName>
</protein>
<dbReference type="EC" id="4.2.1.1" evidence="2"/>
<evidence type="ECO:0000256" key="3">
    <source>
        <dbReference type="ARBA" id="ARBA00022723"/>
    </source>
</evidence>
<dbReference type="Pfam" id="PF00194">
    <property type="entry name" value="Carb_anhydrase"/>
    <property type="match status" value="1"/>
</dbReference>
<dbReference type="PANTHER" id="PTHR18952:SF265">
    <property type="entry name" value="CARBONIC ANHYDRASE"/>
    <property type="match status" value="1"/>
</dbReference>
<accession>A0A6C0DPZ1</accession>
<evidence type="ECO:0000256" key="5">
    <source>
        <dbReference type="ARBA" id="ARBA00023239"/>
    </source>
</evidence>
<reference evidence="8" key="1">
    <citation type="journal article" date="2020" name="Nature">
        <title>Giant virus diversity and host interactions through global metagenomics.</title>
        <authorList>
            <person name="Schulz F."/>
            <person name="Roux S."/>
            <person name="Paez-Espino D."/>
            <person name="Jungbluth S."/>
            <person name="Walsh D.A."/>
            <person name="Denef V.J."/>
            <person name="McMahon K.D."/>
            <person name="Konstantinidis K.T."/>
            <person name="Eloe-Fadrosh E.A."/>
            <person name="Kyrpides N.C."/>
            <person name="Woyke T."/>
        </authorList>
    </citation>
    <scope>NUCLEOTIDE SEQUENCE</scope>
    <source>
        <strain evidence="8">GVMAG-M-3300023174-49</strain>
    </source>
</reference>
<evidence type="ECO:0000256" key="4">
    <source>
        <dbReference type="ARBA" id="ARBA00022833"/>
    </source>
</evidence>
<comment type="catalytic activity">
    <reaction evidence="6">
        <text>hydrogencarbonate + H(+) = CO2 + H2O</text>
        <dbReference type="Rhea" id="RHEA:10748"/>
        <dbReference type="ChEBI" id="CHEBI:15377"/>
        <dbReference type="ChEBI" id="CHEBI:15378"/>
        <dbReference type="ChEBI" id="CHEBI:16526"/>
        <dbReference type="ChEBI" id="CHEBI:17544"/>
        <dbReference type="EC" id="4.2.1.1"/>
    </reaction>
</comment>
<proteinExistence type="inferred from homology"/>
<evidence type="ECO:0000256" key="1">
    <source>
        <dbReference type="ARBA" id="ARBA00010718"/>
    </source>
</evidence>
<dbReference type="PROSITE" id="PS51144">
    <property type="entry name" value="ALPHA_CA_2"/>
    <property type="match status" value="1"/>
</dbReference>
<dbReference type="PANTHER" id="PTHR18952">
    <property type="entry name" value="CARBONIC ANHYDRASE"/>
    <property type="match status" value="1"/>
</dbReference>
<dbReference type="GO" id="GO:0008270">
    <property type="term" value="F:zinc ion binding"/>
    <property type="evidence" value="ECO:0007669"/>
    <property type="project" value="InterPro"/>
</dbReference>
<dbReference type="SMART" id="SM01057">
    <property type="entry name" value="Carb_anhydrase"/>
    <property type="match status" value="1"/>
</dbReference>
<keyword evidence="4" id="KW-0862">Zinc</keyword>
<dbReference type="AlphaFoldDB" id="A0A6C0DPZ1"/>